<evidence type="ECO:0000256" key="17">
    <source>
        <dbReference type="ARBA" id="ARBA00030568"/>
    </source>
</evidence>
<comment type="subcellular location">
    <subcellularLocation>
        <location evidence="3">Chromosome</location>
        <location evidence="3">Centromere</location>
        <location evidence="3">Kinetochore</location>
    </subcellularLocation>
    <subcellularLocation>
        <location evidence="2">Cytoplasm</location>
        <location evidence="2">Cytoskeleton</location>
        <location evidence="2">Spindle</location>
    </subcellularLocation>
    <subcellularLocation>
        <location evidence="1">Nucleus</location>
    </subcellularLocation>
</comment>
<keyword evidence="11" id="KW-0159">Chromosome partition</keyword>
<dbReference type="GO" id="GO:1990976">
    <property type="term" value="P:protein transport along microtubule to mitotic spindle pole body"/>
    <property type="evidence" value="ECO:0007669"/>
    <property type="project" value="EnsemblFungi"/>
</dbReference>
<evidence type="ECO:0000256" key="18">
    <source>
        <dbReference type="SAM" id="MobiDB-lite"/>
    </source>
</evidence>
<keyword evidence="15" id="KW-0131">Cell cycle</keyword>
<organism evidence="19 20">
    <name type="scientific">Naumovozyma dairenensis (strain ATCC 10597 / BCRC 20456 / CBS 421 / NBRC 0211 / NRRL Y-12639)</name>
    <name type="common">Saccharomyces dairenensis</name>
    <dbReference type="NCBI Taxonomy" id="1071378"/>
    <lineage>
        <taxon>Eukaryota</taxon>
        <taxon>Fungi</taxon>
        <taxon>Dikarya</taxon>
        <taxon>Ascomycota</taxon>
        <taxon>Saccharomycotina</taxon>
        <taxon>Saccharomycetes</taxon>
        <taxon>Saccharomycetales</taxon>
        <taxon>Saccharomycetaceae</taxon>
        <taxon>Naumovozyma</taxon>
    </lineage>
</organism>
<dbReference type="KEGG" id="ndi:NDAI_0A03180"/>
<evidence type="ECO:0000256" key="8">
    <source>
        <dbReference type="ARBA" id="ARBA00022618"/>
    </source>
</evidence>
<protein>
    <recommendedName>
        <fullName evidence="5">DASH complex subunit DAD2</fullName>
    </recommendedName>
    <alternativeName>
        <fullName evidence="17">Outer kinetochore protein DAD2</fullName>
    </alternativeName>
</protein>
<proteinExistence type="inferred from homology"/>
<dbReference type="PANTHER" id="PTHR28036">
    <property type="entry name" value="DASH COMPLEX SUBUNIT DAD2"/>
    <property type="match status" value="1"/>
</dbReference>
<evidence type="ECO:0000256" key="14">
    <source>
        <dbReference type="ARBA" id="ARBA00023242"/>
    </source>
</evidence>
<evidence type="ECO:0000256" key="1">
    <source>
        <dbReference type="ARBA" id="ARBA00004123"/>
    </source>
</evidence>
<feature type="region of interest" description="Disordered" evidence="18">
    <location>
        <begin position="111"/>
        <end position="148"/>
    </location>
</feature>
<feature type="compositionally biased region" description="Basic and acidic residues" evidence="18">
    <location>
        <begin position="128"/>
        <end position="148"/>
    </location>
</feature>
<dbReference type="GO" id="GO:0044732">
    <property type="term" value="C:mitotic spindle pole body"/>
    <property type="evidence" value="ECO:0007669"/>
    <property type="project" value="TreeGrafter"/>
</dbReference>
<evidence type="ECO:0000256" key="6">
    <source>
        <dbReference type="ARBA" id="ARBA00022454"/>
    </source>
</evidence>
<keyword evidence="8" id="KW-0132">Cell division</keyword>
<evidence type="ECO:0000256" key="12">
    <source>
        <dbReference type="ARBA" id="ARBA00022838"/>
    </source>
</evidence>
<keyword evidence="7" id="KW-0963">Cytoplasm</keyword>
<dbReference type="EMBL" id="HE580267">
    <property type="protein sequence ID" value="CCD22475.1"/>
    <property type="molecule type" value="Genomic_DNA"/>
</dbReference>
<keyword evidence="16" id="KW-0137">Centromere</keyword>
<comment type="similarity">
    <text evidence="4">Belongs to the DASH complex DAD2 family.</text>
</comment>
<dbReference type="GO" id="GO:0051010">
    <property type="term" value="F:microtubule plus-end binding"/>
    <property type="evidence" value="ECO:0007669"/>
    <property type="project" value="EnsemblFungi"/>
</dbReference>
<dbReference type="GO" id="GO:1990023">
    <property type="term" value="C:mitotic spindle midzone"/>
    <property type="evidence" value="ECO:0007669"/>
    <property type="project" value="TreeGrafter"/>
</dbReference>
<dbReference type="eggNOG" id="ENOG502S93M">
    <property type="taxonomic scope" value="Eukaryota"/>
</dbReference>
<keyword evidence="9" id="KW-0493">Microtubule</keyword>
<dbReference type="GO" id="GO:0031116">
    <property type="term" value="P:positive regulation of microtubule polymerization"/>
    <property type="evidence" value="ECO:0007669"/>
    <property type="project" value="EnsemblFungi"/>
</dbReference>
<dbReference type="OrthoDB" id="3230169at2759"/>
<dbReference type="InterPro" id="IPR013963">
    <property type="entry name" value="DASH_Dad2"/>
</dbReference>
<keyword evidence="13" id="KW-0206">Cytoskeleton</keyword>
<evidence type="ECO:0000256" key="13">
    <source>
        <dbReference type="ARBA" id="ARBA00023212"/>
    </source>
</evidence>
<dbReference type="HOGENOM" id="CLU_138063_1_0_1"/>
<name>G0W3T7_NAUDC</name>
<dbReference type="GO" id="GO:0042729">
    <property type="term" value="C:DASH complex"/>
    <property type="evidence" value="ECO:0007669"/>
    <property type="project" value="EnsemblFungi"/>
</dbReference>
<keyword evidence="20" id="KW-1185">Reference proteome</keyword>
<evidence type="ECO:0000256" key="11">
    <source>
        <dbReference type="ARBA" id="ARBA00022829"/>
    </source>
</evidence>
<sequence>MENTELLISKQRELEALKKITTLTDNMKIQLDELSIQVSKLEHNASVVGDVTSIWDSVLKSISQASLGLLQYSENDYEVGVWNNNNESRDDIYNEDKKTGIPLPETLVRIRATTEDEDLTQNEPNEGSEAKAEAEAEAHRSSEDSLEK</sequence>
<evidence type="ECO:0000256" key="3">
    <source>
        <dbReference type="ARBA" id="ARBA00004629"/>
    </source>
</evidence>
<keyword evidence="12" id="KW-0995">Kinetochore</keyword>
<dbReference type="GO" id="GO:0051301">
    <property type="term" value="P:cell division"/>
    <property type="evidence" value="ECO:0007669"/>
    <property type="project" value="UniProtKB-KW"/>
</dbReference>
<evidence type="ECO:0000256" key="16">
    <source>
        <dbReference type="ARBA" id="ARBA00023328"/>
    </source>
</evidence>
<keyword evidence="6" id="KW-0158">Chromosome</keyword>
<evidence type="ECO:0000256" key="2">
    <source>
        <dbReference type="ARBA" id="ARBA00004186"/>
    </source>
</evidence>
<dbReference type="GO" id="GO:0051987">
    <property type="term" value="P:positive regulation of attachment of spindle microtubules to kinetochore"/>
    <property type="evidence" value="ECO:0007669"/>
    <property type="project" value="EnsemblFungi"/>
</dbReference>
<dbReference type="GeneID" id="11493431"/>
<dbReference type="STRING" id="1071378.G0W3T7"/>
<reference evidence="19 20" key="1">
    <citation type="journal article" date="2011" name="Proc. Natl. Acad. Sci. U.S.A.">
        <title>Evolutionary erosion of yeast sex chromosomes by mating-type switching accidents.</title>
        <authorList>
            <person name="Gordon J.L."/>
            <person name="Armisen D."/>
            <person name="Proux-Wera E."/>
            <person name="Oheigeartaigh S.S."/>
            <person name="Byrne K.P."/>
            <person name="Wolfe K.H."/>
        </authorList>
    </citation>
    <scope>NUCLEOTIDE SEQUENCE [LARGE SCALE GENOMIC DNA]</scope>
    <source>
        <strain evidence="20">ATCC 10597 / BCRC 20456 / CBS 421 / NBRC 0211 / NRRL Y-12639</strain>
    </source>
</reference>
<dbReference type="PANTHER" id="PTHR28036:SF1">
    <property type="entry name" value="DASH COMPLEX SUBUNIT DAD2"/>
    <property type="match status" value="1"/>
</dbReference>
<dbReference type="Proteomes" id="UP000000689">
    <property type="component" value="Chromosome 1"/>
</dbReference>
<dbReference type="GO" id="GO:1990758">
    <property type="term" value="P:mitotic sister chromatid biorientation"/>
    <property type="evidence" value="ECO:0007669"/>
    <property type="project" value="EnsemblFungi"/>
</dbReference>
<dbReference type="Pfam" id="PF08654">
    <property type="entry name" value="DASH_Dad2"/>
    <property type="match status" value="1"/>
</dbReference>
<dbReference type="SMR" id="G0W3T7"/>
<keyword evidence="10" id="KW-0498">Mitosis</keyword>
<evidence type="ECO:0000256" key="7">
    <source>
        <dbReference type="ARBA" id="ARBA00022490"/>
    </source>
</evidence>
<evidence type="ECO:0000256" key="9">
    <source>
        <dbReference type="ARBA" id="ARBA00022701"/>
    </source>
</evidence>
<dbReference type="RefSeq" id="XP_003667718.1">
    <property type="nucleotide sequence ID" value="XM_003667670.1"/>
</dbReference>
<evidence type="ECO:0000256" key="4">
    <source>
        <dbReference type="ARBA" id="ARBA00005501"/>
    </source>
</evidence>
<accession>G0W3T7</accession>
<keyword evidence="14" id="KW-0539">Nucleus</keyword>
<evidence type="ECO:0000313" key="19">
    <source>
        <dbReference type="EMBL" id="CCD22475.1"/>
    </source>
</evidence>
<dbReference type="GO" id="GO:0005874">
    <property type="term" value="C:microtubule"/>
    <property type="evidence" value="ECO:0007669"/>
    <property type="project" value="UniProtKB-KW"/>
</dbReference>
<dbReference type="AlphaFoldDB" id="G0W3T7"/>
<gene>
    <name evidence="19" type="primary">NDAI0A03180</name>
    <name evidence="19" type="ordered locus">NDAI_0A03180</name>
</gene>
<dbReference type="OMA" id="DYEVGVW"/>
<evidence type="ECO:0000256" key="5">
    <source>
        <dbReference type="ARBA" id="ARBA00020260"/>
    </source>
</evidence>
<evidence type="ECO:0000313" key="20">
    <source>
        <dbReference type="Proteomes" id="UP000000689"/>
    </source>
</evidence>
<evidence type="ECO:0000256" key="10">
    <source>
        <dbReference type="ARBA" id="ARBA00022776"/>
    </source>
</evidence>
<evidence type="ECO:0000256" key="15">
    <source>
        <dbReference type="ARBA" id="ARBA00023306"/>
    </source>
</evidence>